<dbReference type="Gene3D" id="3.30.200.20">
    <property type="entry name" value="Phosphorylase Kinase, domain 1"/>
    <property type="match status" value="1"/>
</dbReference>
<protein>
    <recommendedName>
        <fullName evidence="2">non-specific serine/threonine protein kinase</fullName>
        <ecNumber evidence="2">2.7.11.1</ecNumber>
    </recommendedName>
</protein>
<dbReference type="EnsemblPlants" id="Pp3c4_1480V3.1">
    <property type="protein sequence ID" value="Pp3c4_1480V3.1"/>
    <property type="gene ID" value="Pp3c4_1480"/>
</dbReference>
<keyword evidence="4" id="KW-0723">Serine/threonine-protein kinase</keyword>
<dbReference type="Gramene" id="Pp3c4_1480V3.2">
    <property type="protein sequence ID" value="Pp3c4_1480V3.2"/>
    <property type="gene ID" value="Pp3c4_1480"/>
</dbReference>
<evidence type="ECO:0000313" key="17">
    <source>
        <dbReference type="EnsemblPlants" id="Pp3c4_1480V3.1"/>
    </source>
</evidence>
<keyword evidence="3" id="KW-1003">Cell membrane</keyword>
<sequence length="976" mass="102394">MVRAFASTRFYSPSAGAVPLASTNVPTASESKNHDDEGDYGIQAEVNDSNIENDSGSPVLAPWEGTSPPPPPPEDTTPPALPPVPDSASAPPSVESNETSPPALPPIPDPTSPPPPSVQPDATAPPSIPPLPDTVSPPPDPAAQSPPSPPPETPPPDPAAQSPPSPPPETPPPDVFLPPPNPTVGPPPLPAPELAPPVESPPPLAAPPPVIIPPPQPVETSPPPIVESPPPQALPPQLVPPAAPPTIVSPPAIPPVEAPPPSIASPPPASPPLPGAPPPEPTIAPPPAEALPPPPSGSPPPSVSSPPSLPPSESPPPPPSESPPPPPLPPLSAPASAPKSPTAPPPLLSPLAPPPTSLAPALSIPKITQPDLDTPPPPGRSSGPPSTSPSPPSSGVSSRALVVGGAVGGIVALAVVVCLLIFCCRKRRRRIDGDGFFSQKGSSAAMPLTGAHYKSDNPDAWGIHSGSVNGSDIPPPPSGSDAMGNSRSYFLFSELQEATGNFSKDNLLGEGGFGRVYKGTLQNGTVVAVKQLNLSGAQGEREFRAEVEVISRVHHRHLVSLVGYCVSNQQRLLVYEFVPNGTLENNLHNPDMPVMEWSTRLKIALGCARGLAYLHEDCHPKIIHRDIKSSNILLDENFEAQVADFGLAKLSNDTNTHVSTRVMGTFGYLAPEYAASGKLTDRSDVFSFGVILLELVTGRRPIDTTQEAGFESLVEWARPVVMRILEDGRLEDLVDPNLDGDYDPDEMFRVIETAAACVRHSALKRPRMAQVVRALENDSDRAGLYQGVRPQQNADTDSQYGSESQFGTNRYGGDSGQFDSDDHSTASGLQSFHKQNTNVSRQPNNLAAIQSADHSIIPEESGEFDIENPSNHLPVPDFKPPEFKSPVLGTQQFTSPTIRSGEYDLDNEASDFPGAYRSTSTKQRPGASVPNNGMSGFLGAPPPPPGRYQQPLSYSGEYVPIGKTVHFALSVDEKKF</sequence>
<reference evidence="16 18" key="2">
    <citation type="journal article" date="2018" name="Plant J.">
        <title>The Physcomitrella patens chromosome-scale assembly reveals moss genome structure and evolution.</title>
        <authorList>
            <person name="Lang D."/>
            <person name="Ullrich K.K."/>
            <person name="Murat F."/>
            <person name="Fuchs J."/>
            <person name="Jenkins J."/>
            <person name="Haas F.B."/>
            <person name="Piednoel M."/>
            <person name="Gundlach H."/>
            <person name="Van Bel M."/>
            <person name="Meyberg R."/>
            <person name="Vives C."/>
            <person name="Morata J."/>
            <person name="Symeonidi A."/>
            <person name="Hiss M."/>
            <person name="Muchero W."/>
            <person name="Kamisugi Y."/>
            <person name="Saleh O."/>
            <person name="Blanc G."/>
            <person name="Decker E.L."/>
            <person name="van Gessel N."/>
            <person name="Grimwood J."/>
            <person name="Hayes R.D."/>
            <person name="Graham S.W."/>
            <person name="Gunter L.E."/>
            <person name="McDaniel S.F."/>
            <person name="Hoernstein S.N.W."/>
            <person name="Larsson A."/>
            <person name="Li F.W."/>
            <person name="Perroud P.F."/>
            <person name="Phillips J."/>
            <person name="Ranjan P."/>
            <person name="Rokshar D.S."/>
            <person name="Rothfels C.J."/>
            <person name="Schneider L."/>
            <person name="Shu S."/>
            <person name="Stevenson D.W."/>
            <person name="Thummler F."/>
            <person name="Tillich M."/>
            <person name="Villarreal Aguilar J.C."/>
            <person name="Widiez T."/>
            <person name="Wong G.K."/>
            <person name="Wymore A."/>
            <person name="Zhang Y."/>
            <person name="Zimmer A.D."/>
            <person name="Quatrano R.S."/>
            <person name="Mayer K.F.X."/>
            <person name="Goodstein D."/>
            <person name="Casacuberta J.M."/>
            <person name="Vandepoele K."/>
            <person name="Reski R."/>
            <person name="Cuming A.C."/>
            <person name="Tuskan G.A."/>
            <person name="Maumus F."/>
            <person name="Salse J."/>
            <person name="Schmutz J."/>
            <person name="Rensing S.A."/>
        </authorList>
    </citation>
    <scope>NUCLEOTIDE SEQUENCE [LARGE SCALE GENOMIC DNA]</scope>
    <source>
        <strain evidence="17 18">cv. Gransden 2004</strain>
    </source>
</reference>
<dbReference type="PANTHER" id="PTHR47982">
    <property type="entry name" value="PROLINE-RICH RECEPTOR-LIKE PROTEIN KINASE PERK4"/>
    <property type="match status" value="1"/>
</dbReference>
<evidence type="ECO:0000256" key="4">
    <source>
        <dbReference type="ARBA" id="ARBA00022527"/>
    </source>
</evidence>
<dbReference type="GeneID" id="112281782"/>
<evidence type="ECO:0000256" key="8">
    <source>
        <dbReference type="ARBA" id="ARBA00022777"/>
    </source>
</evidence>
<feature type="binding site" evidence="12">
    <location>
        <position position="530"/>
    </location>
    <ligand>
        <name>ATP</name>
        <dbReference type="ChEBI" id="CHEBI:30616"/>
    </ligand>
</feature>
<dbReference type="InterPro" id="IPR017441">
    <property type="entry name" value="Protein_kinase_ATP_BS"/>
</dbReference>
<feature type="transmembrane region" description="Helical" evidence="14">
    <location>
        <begin position="400"/>
        <end position="422"/>
    </location>
</feature>
<feature type="domain" description="Protein kinase" evidence="15">
    <location>
        <begin position="502"/>
        <end position="763"/>
    </location>
</feature>
<keyword evidence="10 14" id="KW-1133">Transmembrane helix</keyword>
<feature type="compositionally biased region" description="Polar residues" evidence="13">
    <location>
        <begin position="21"/>
        <end position="30"/>
    </location>
</feature>
<dbReference type="Proteomes" id="UP000006727">
    <property type="component" value="Chromosome 4"/>
</dbReference>
<dbReference type="KEGG" id="ppp:112281782"/>
<keyword evidence="8" id="KW-0418">Kinase</keyword>
<evidence type="ECO:0000256" key="9">
    <source>
        <dbReference type="ARBA" id="ARBA00022840"/>
    </source>
</evidence>
<dbReference type="FunFam" id="1.10.510.10:FF:000173">
    <property type="entry name" value="proline-rich receptor-like protein kinase PERK8"/>
    <property type="match status" value="1"/>
</dbReference>
<dbReference type="PROSITE" id="PS00107">
    <property type="entry name" value="PROTEIN_KINASE_ATP"/>
    <property type="match status" value="1"/>
</dbReference>
<feature type="compositionally biased region" description="Pro residues" evidence="13">
    <location>
        <begin position="102"/>
        <end position="118"/>
    </location>
</feature>
<reference evidence="16 18" key="1">
    <citation type="journal article" date="2008" name="Science">
        <title>The Physcomitrella genome reveals evolutionary insights into the conquest of land by plants.</title>
        <authorList>
            <person name="Rensing S."/>
            <person name="Lang D."/>
            <person name="Zimmer A."/>
            <person name="Terry A."/>
            <person name="Salamov A."/>
            <person name="Shapiro H."/>
            <person name="Nishiyama T."/>
            <person name="Perroud P.-F."/>
            <person name="Lindquist E."/>
            <person name="Kamisugi Y."/>
            <person name="Tanahashi T."/>
            <person name="Sakakibara K."/>
            <person name="Fujita T."/>
            <person name="Oishi K."/>
            <person name="Shin-I T."/>
            <person name="Kuroki Y."/>
            <person name="Toyoda A."/>
            <person name="Suzuki Y."/>
            <person name="Hashimoto A."/>
            <person name="Yamaguchi K."/>
            <person name="Sugano A."/>
            <person name="Kohara Y."/>
            <person name="Fujiyama A."/>
            <person name="Anterola A."/>
            <person name="Aoki S."/>
            <person name="Ashton N."/>
            <person name="Barbazuk W.B."/>
            <person name="Barker E."/>
            <person name="Bennetzen J."/>
            <person name="Bezanilla M."/>
            <person name="Blankenship R."/>
            <person name="Cho S.H."/>
            <person name="Dutcher S."/>
            <person name="Estelle M."/>
            <person name="Fawcett J.A."/>
            <person name="Gundlach H."/>
            <person name="Hanada K."/>
            <person name="Heyl A."/>
            <person name="Hicks K.A."/>
            <person name="Hugh J."/>
            <person name="Lohr M."/>
            <person name="Mayer K."/>
            <person name="Melkozernov A."/>
            <person name="Murata T."/>
            <person name="Nelson D."/>
            <person name="Pils B."/>
            <person name="Prigge M."/>
            <person name="Reiss B."/>
            <person name="Renner T."/>
            <person name="Rombauts S."/>
            <person name="Rushton P."/>
            <person name="Sanderfoot A."/>
            <person name="Schween G."/>
            <person name="Shiu S.-H."/>
            <person name="Stueber K."/>
            <person name="Theodoulou F.L."/>
            <person name="Tu H."/>
            <person name="Van de Peer Y."/>
            <person name="Verrier P.J."/>
            <person name="Waters E."/>
            <person name="Wood A."/>
            <person name="Yang L."/>
            <person name="Cove D."/>
            <person name="Cuming A."/>
            <person name="Hasebe M."/>
            <person name="Lucas S."/>
            <person name="Mishler D.B."/>
            <person name="Reski R."/>
            <person name="Grigoriev I."/>
            <person name="Quatrano R.S."/>
            <person name="Boore J.L."/>
        </authorList>
    </citation>
    <scope>NUCLEOTIDE SEQUENCE [LARGE SCALE GENOMIC DNA]</scope>
    <source>
        <strain evidence="17 18">cv. Gransden 2004</strain>
    </source>
</reference>
<evidence type="ECO:0000256" key="10">
    <source>
        <dbReference type="ARBA" id="ARBA00022989"/>
    </source>
</evidence>
<keyword evidence="18" id="KW-1185">Reference proteome</keyword>
<accession>A0A2K1KLS2</accession>
<dbReference type="InterPro" id="IPR011009">
    <property type="entry name" value="Kinase-like_dom_sf"/>
</dbReference>
<keyword evidence="7 12" id="KW-0547">Nucleotide-binding</keyword>
<dbReference type="GO" id="GO:0005524">
    <property type="term" value="F:ATP binding"/>
    <property type="evidence" value="ECO:0007669"/>
    <property type="project" value="UniProtKB-UniRule"/>
</dbReference>
<feature type="compositionally biased region" description="Pro residues" evidence="13">
    <location>
        <begin position="67"/>
        <end position="85"/>
    </location>
</feature>
<keyword evidence="6 14" id="KW-0812">Transmembrane</keyword>
<dbReference type="SMART" id="SM00220">
    <property type="entry name" value="S_TKc"/>
    <property type="match status" value="1"/>
</dbReference>
<dbReference type="FunFam" id="3.30.200.20:FF:000212">
    <property type="entry name" value="Proline-rich receptor-like protein kinase PERK8"/>
    <property type="match status" value="1"/>
</dbReference>
<dbReference type="InterPro" id="IPR047117">
    <property type="entry name" value="PERK1-13-like"/>
</dbReference>
<dbReference type="PaxDb" id="3218-PP1S160_128V6.1"/>
<dbReference type="EC" id="2.7.11.1" evidence="2"/>
<dbReference type="PROSITE" id="PS00108">
    <property type="entry name" value="PROTEIN_KINASE_ST"/>
    <property type="match status" value="1"/>
</dbReference>
<evidence type="ECO:0000313" key="18">
    <source>
        <dbReference type="Proteomes" id="UP000006727"/>
    </source>
</evidence>
<dbReference type="GO" id="GO:0004674">
    <property type="term" value="F:protein serine/threonine kinase activity"/>
    <property type="evidence" value="ECO:0007669"/>
    <property type="project" value="UniProtKB-KW"/>
</dbReference>
<evidence type="ECO:0000256" key="5">
    <source>
        <dbReference type="ARBA" id="ARBA00022679"/>
    </source>
</evidence>
<evidence type="ECO:0000313" key="16">
    <source>
        <dbReference type="EMBL" id="PNR54728.1"/>
    </source>
</evidence>
<keyword evidence="11 14" id="KW-0472">Membrane</keyword>
<evidence type="ECO:0000256" key="2">
    <source>
        <dbReference type="ARBA" id="ARBA00012513"/>
    </source>
</evidence>
<dbReference type="Gramene" id="Pp3c4_1480V3.1">
    <property type="protein sequence ID" value="Pp3c4_1480V3.1"/>
    <property type="gene ID" value="Pp3c4_1480"/>
</dbReference>
<feature type="compositionally biased region" description="Pro residues" evidence="13">
    <location>
        <begin position="126"/>
        <end position="332"/>
    </location>
</feature>
<dbReference type="RefSeq" id="XP_024374431.1">
    <property type="nucleotide sequence ID" value="XM_024518663.2"/>
</dbReference>
<evidence type="ECO:0000256" key="6">
    <source>
        <dbReference type="ARBA" id="ARBA00022692"/>
    </source>
</evidence>
<reference evidence="17" key="3">
    <citation type="submission" date="2020-12" db="UniProtKB">
        <authorList>
            <consortium name="EnsemblPlants"/>
        </authorList>
    </citation>
    <scope>IDENTIFICATION</scope>
</reference>
<evidence type="ECO:0000256" key="3">
    <source>
        <dbReference type="ARBA" id="ARBA00022475"/>
    </source>
</evidence>
<comment type="subcellular location">
    <subcellularLocation>
        <location evidence="1">Cell membrane</location>
        <topology evidence="1">Single-pass membrane protein</topology>
    </subcellularLocation>
</comment>
<dbReference type="Gene3D" id="1.10.510.10">
    <property type="entry name" value="Transferase(Phosphotransferase) domain 1"/>
    <property type="match status" value="1"/>
</dbReference>
<dbReference type="AlphaFoldDB" id="A0A2K1KLS2"/>
<dbReference type="OMA" id="SHADNWH"/>
<feature type="compositionally biased region" description="Low complexity" evidence="13">
    <location>
        <begin position="86"/>
        <end position="101"/>
    </location>
</feature>
<dbReference type="PRINTS" id="PR01217">
    <property type="entry name" value="PRICHEXTENSN"/>
</dbReference>
<evidence type="ECO:0000256" key="11">
    <source>
        <dbReference type="ARBA" id="ARBA00023136"/>
    </source>
</evidence>
<evidence type="ECO:0000256" key="1">
    <source>
        <dbReference type="ARBA" id="ARBA00004162"/>
    </source>
</evidence>
<name>A0A2K1KLS2_PHYPA</name>
<dbReference type="GO" id="GO:0004672">
    <property type="term" value="F:protein kinase activity"/>
    <property type="evidence" value="ECO:0000318"/>
    <property type="project" value="GO_Central"/>
</dbReference>
<dbReference type="InterPro" id="IPR000719">
    <property type="entry name" value="Prot_kinase_dom"/>
</dbReference>
<evidence type="ECO:0000259" key="15">
    <source>
        <dbReference type="PROSITE" id="PS50011"/>
    </source>
</evidence>
<dbReference type="STRING" id="3218.A0A2K1KLS2"/>
<evidence type="ECO:0000256" key="14">
    <source>
        <dbReference type="SAM" id="Phobius"/>
    </source>
</evidence>
<proteinExistence type="predicted"/>
<dbReference type="PROSITE" id="PS50011">
    <property type="entry name" value="PROTEIN_KINASE_DOM"/>
    <property type="match status" value="1"/>
</dbReference>
<feature type="compositionally biased region" description="Polar residues" evidence="13">
    <location>
        <begin position="46"/>
        <end position="56"/>
    </location>
</feature>
<gene>
    <name evidence="17" type="primary">LOC112281782</name>
    <name evidence="16" type="ORF">PHYPA_005621</name>
</gene>
<feature type="region of interest" description="Disordered" evidence="13">
    <location>
        <begin position="1"/>
        <end position="398"/>
    </location>
</feature>
<evidence type="ECO:0000256" key="12">
    <source>
        <dbReference type="PROSITE-ProRule" id="PRU10141"/>
    </source>
</evidence>
<feature type="compositionally biased region" description="Pro residues" evidence="13">
    <location>
        <begin position="341"/>
        <end position="357"/>
    </location>
</feature>
<dbReference type="Pfam" id="PF07714">
    <property type="entry name" value="PK_Tyr_Ser-Thr"/>
    <property type="match status" value="1"/>
</dbReference>
<dbReference type="EnsemblPlants" id="Pp3c4_1480V3.2">
    <property type="protein sequence ID" value="Pp3c4_1480V3.2"/>
    <property type="gene ID" value="Pp3c4_1480"/>
</dbReference>
<feature type="compositionally biased region" description="Polar residues" evidence="13">
    <location>
        <begin position="789"/>
        <end position="808"/>
    </location>
</feature>
<feature type="region of interest" description="Disordered" evidence="13">
    <location>
        <begin position="915"/>
        <end position="954"/>
    </location>
</feature>
<dbReference type="EMBL" id="ABEU02000004">
    <property type="protein sequence ID" value="PNR54728.1"/>
    <property type="molecule type" value="Genomic_DNA"/>
</dbReference>
<dbReference type="InterPro" id="IPR001245">
    <property type="entry name" value="Ser-Thr/Tyr_kinase_cat_dom"/>
</dbReference>
<keyword evidence="5" id="KW-0808">Transferase</keyword>
<dbReference type="OrthoDB" id="4062651at2759"/>
<evidence type="ECO:0000256" key="13">
    <source>
        <dbReference type="SAM" id="MobiDB-lite"/>
    </source>
</evidence>
<keyword evidence="9 12" id="KW-0067">ATP-binding</keyword>
<organism evidence="16">
    <name type="scientific">Physcomitrium patens</name>
    <name type="common">Spreading-leaved earth moss</name>
    <name type="synonym">Physcomitrella patens</name>
    <dbReference type="NCBI Taxonomy" id="3218"/>
    <lineage>
        <taxon>Eukaryota</taxon>
        <taxon>Viridiplantae</taxon>
        <taxon>Streptophyta</taxon>
        <taxon>Embryophyta</taxon>
        <taxon>Bryophyta</taxon>
        <taxon>Bryophytina</taxon>
        <taxon>Bryopsida</taxon>
        <taxon>Funariidae</taxon>
        <taxon>Funariales</taxon>
        <taxon>Funariaceae</taxon>
        <taxon>Physcomitrium</taxon>
    </lineage>
</organism>
<dbReference type="GO" id="GO:0007165">
    <property type="term" value="P:signal transduction"/>
    <property type="evidence" value="ECO:0000318"/>
    <property type="project" value="GO_Central"/>
</dbReference>
<feature type="region of interest" description="Disordered" evidence="13">
    <location>
        <begin position="782"/>
        <end position="830"/>
    </location>
</feature>
<feature type="compositionally biased region" description="Polar residues" evidence="13">
    <location>
        <begin position="917"/>
        <end position="934"/>
    </location>
</feature>
<evidence type="ECO:0000256" key="7">
    <source>
        <dbReference type="ARBA" id="ARBA00022741"/>
    </source>
</evidence>
<dbReference type="SUPFAM" id="SSF56112">
    <property type="entry name" value="Protein kinase-like (PK-like)"/>
    <property type="match status" value="1"/>
</dbReference>
<dbReference type="PANTHER" id="PTHR47982:SF44">
    <property type="entry name" value="PROLINE-RICH RECEPTOR-LIKE PROTEIN KINASE PERK13-RELATED"/>
    <property type="match status" value="1"/>
</dbReference>
<dbReference type="GO" id="GO:0005886">
    <property type="term" value="C:plasma membrane"/>
    <property type="evidence" value="ECO:0000318"/>
    <property type="project" value="GO_Central"/>
</dbReference>
<dbReference type="InterPro" id="IPR008271">
    <property type="entry name" value="Ser/Thr_kinase_AS"/>
</dbReference>